<evidence type="ECO:0008006" key="4">
    <source>
        <dbReference type="Google" id="ProtNLM"/>
    </source>
</evidence>
<dbReference type="GO" id="GO:0003676">
    <property type="term" value="F:nucleic acid binding"/>
    <property type="evidence" value="ECO:0007669"/>
    <property type="project" value="InterPro"/>
</dbReference>
<dbReference type="InterPro" id="IPR035979">
    <property type="entry name" value="RBD_domain_sf"/>
</dbReference>
<comment type="caution">
    <text evidence="2">The sequence shown here is derived from an EMBL/GenBank/DDBJ whole genome shotgun (WGS) entry which is preliminary data.</text>
</comment>
<dbReference type="InterPro" id="IPR012677">
    <property type="entry name" value="Nucleotide-bd_a/b_plait_sf"/>
</dbReference>
<name>A0A835Y9D1_9CHLO</name>
<evidence type="ECO:0000313" key="3">
    <source>
        <dbReference type="Proteomes" id="UP000612055"/>
    </source>
</evidence>
<reference evidence="2" key="1">
    <citation type="journal article" date="2020" name="bioRxiv">
        <title>Comparative genomics of Chlamydomonas.</title>
        <authorList>
            <person name="Craig R.J."/>
            <person name="Hasan A.R."/>
            <person name="Ness R.W."/>
            <person name="Keightley P.D."/>
        </authorList>
    </citation>
    <scope>NUCLEOTIDE SEQUENCE</scope>
    <source>
        <strain evidence="2">CCAP 11/70</strain>
    </source>
</reference>
<evidence type="ECO:0000256" key="1">
    <source>
        <dbReference type="SAM" id="MobiDB-lite"/>
    </source>
</evidence>
<feature type="region of interest" description="Disordered" evidence="1">
    <location>
        <begin position="28"/>
        <end position="76"/>
    </location>
</feature>
<evidence type="ECO:0000313" key="2">
    <source>
        <dbReference type="EMBL" id="KAG2493414.1"/>
    </source>
</evidence>
<dbReference type="Gene3D" id="3.30.70.330">
    <property type="match status" value="1"/>
</dbReference>
<organism evidence="2 3">
    <name type="scientific">Edaphochlamys debaryana</name>
    <dbReference type="NCBI Taxonomy" id="47281"/>
    <lineage>
        <taxon>Eukaryota</taxon>
        <taxon>Viridiplantae</taxon>
        <taxon>Chlorophyta</taxon>
        <taxon>core chlorophytes</taxon>
        <taxon>Chlorophyceae</taxon>
        <taxon>CS clade</taxon>
        <taxon>Chlamydomonadales</taxon>
        <taxon>Chlamydomonadales incertae sedis</taxon>
        <taxon>Edaphochlamys</taxon>
    </lineage>
</organism>
<dbReference type="OrthoDB" id="76445at2759"/>
<gene>
    <name evidence="2" type="ORF">HYH03_008539</name>
</gene>
<proteinExistence type="predicted"/>
<feature type="compositionally biased region" description="Basic and acidic residues" evidence="1">
    <location>
        <begin position="46"/>
        <end position="64"/>
    </location>
</feature>
<dbReference type="SUPFAM" id="SSF54928">
    <property type="entry name" value="RNA-binding domain, RBD"/>
    <property type="match status" value="1"/>
</dbReference>
<dbReference type="AlphaFoldDB" id="A0A835Y9D1"/>
<protein>
    <recommendedName>
        <fullName evidence="4">RNA-binding protein</fullName>
    </recommendedName>
</protein>
<keyword evidence="3" id="KW-1185">Reference proteome</keyword>
<dbReference type="EMBL" id="JAEHOE010000038">
    <property type="protein sequence ID" value="KAG2493414.1"/>
    <property type="molecule type" value="Genomic_DNA"/>
</dbReference>
<sequence>MRDKATGRAKGMALVAVDPARVEEAIAQMDGKDFQGRPLKVARSTVADKPRQPREPREPREAKPAEAPQAPSSPSP</sequence>
<accession>A0A835Y9D1</accession>
<dbReference type="Proteomes" id="UP000612055">
    <property type="component" value="Unassembled WGS sequence"/>
</dbReference>